<dbReference type="InterPro" id="IPR027470">
    <property type="entry name" value="Cation_efflux_CTD"/>
</dbReference>
<dbReference type="InterPro" id="IPR058533">
    <property type="entry name" value="Cation_efflux_TM"/>
</dbReference>
<dbReference type="PANTHER" id="PTHR43840:SF12">
    <property type="entry name" value="CATION DIFFUSION FACILITATOR 1 (AFU_ORTHOLOGUE AFUA_1G14440)"/>
    <property type="match status" value="1"/>
</dbReference>
<comment type="subcellular location">
    <subcellularLocation>
        <location evidence="1">Membrane</location>
        <topology evidence="1">Multi-pass membrane protein</topology>
    </subcellularLocation>
</comment>
<evidence type="ECO:0000256" key="7">
    <source>
        <dbReference type="SAM" id="Phobius"/>
    </source>
</evidence>
<dbReference type="Pfam" id="PF01545">
    <property type="entry name" value="Cation_efflux"/>
    <property type="match status" value="1"/>
</dbReference>
<dbReference type="SUPFAM" id="SSF160240">
    <property type="entry name" value="Cation efflux protein cytoplasmic domain-like"/>
    <property type="match status" value="1"/>
</dbReference>
<evidence type="ECO:0000313" key="10">
    <source>
        <dbReference type="EMBL" id="KAL1582394.1"/>
    </source>
</evidence>
<dbReference type="NCBIfam" id="TIGR01297">
    <property type="entry name" value="CDF"/>
    <property type="match status" value="1"/>
</dbReference>
<dbReference type="GO" id="GO:0098771">
    <property type="term" value="P:inorganic ion homeostasis"/>
    <property type="evidence" value="ECO:0007669"/>
    <property type="project" value="UniProtKB-ARBA"/>
</dbReference>
<evidence type="ECO:0000256" key="6">
    <source>
        <dbReference type="SAM" id="MobiDB-lite"/>
    </source>
</evidence>
<evidence type="ECO:0000313" key="11">
    <source>
        <dbReference type="Proteomes" id="UP000803884"/>
    </source>
</evidence>
<keyword evidence="4 7" id="KW-1133">Transmembrane helix</keyword>
<dbReference type="AlphaFoldDB" id="A0AB34KHC2"/>
<evidence type="ECO:0000256" key="3">
    <source>
        <dbReference type="ARBA" id="ARBA00022692"/>
    </source>
</evidence>
<keyword evidence="2" id="KW-0813">Transport</keyword>
<evidence type="ECO:0000259" key="9">
    <source>
        <dbReference type="Pfam" id="PF16916"/>
    </source>
</evidence>
<reference evidence="10 11" key="1">
    <citation type="journal article" date="2020" name="Microbiol. Resour. Announc.">
        <title>Draft Genome Sequence of a Cladosporium Species Isolated from the Mesophotic Ascidian Didemnum maculosum.</title>
        <authorList>
            <person name="Gioti A."/>
            <person name="Siaperas R."/>
            <person name="Nikolaivits E."/>
            <person name="Le Goff G."/>
            <person name="Ouazzani J."/>
            <person name="Kotoulas G."/>
            <person name="Topakas E."/>
        </authorList>
    </citation>
    <scope>NUCLEOTIDE SEQUENCE [LARGE SCALE GENOMIC DNA]</scope>
    <source>
        <strain evidence="10 11">TM138-S3</strain>
    </source>
</reference>
<dbReference type="EMBL" id="JAAQHG020000052">
    <property type="protein sequence ID" value="KAL1582394.1"/>
    <property type="molecule type" value="Genomic_DNA"/>
</dbReference>
<evidence type="ECO:0000256" key="2">
    <source>
        <dbReference type="ARBA" id="ARBA00022448"/>
    </source>
</evidence>
<feature type="transmembrane region" description="Helical" evidence="7">
    <location>
        <begin position="195"/>
        <end position="213"/>
    </location>
</feature>
<dbReference type="Proteomes" id="UP000803884">
    <property type="component" value="Unassembled WGS sequence"/>
</dbReference>
<keyword evidence="5 7" id="KW-0472">Membrane</keyword>
<feature type="transmembrane region" description="Helical" evidence="7">
    <location>
        <begin position="152"/>
        <end position="174"/>
    </location>
</feature>
<sequence>MNTPEPDLHTAISLRPRPTFSHRRSNSDAAPDVELQSLPGYTEANDPYSLRHGLKNPDELGAPTRANTSRKRCLPAGVEQNAKQRQLKAFYETQNENIERLLKPVDDHVREAKEKMESESLQYKIAVQGSFIANICLAILQVYGAVASGSLALFTTMADSIFDPLSNLTLILCARAVNRVDPRRFPSGKARIENAGNISFCFLMIAVSLILIVMSCRELAEGNGGKLTNDFHLASTIVVGIAFTTKLCLFLYCYALRNTYSQIRILWEDHRNDLFINGPGLACAVLGAKVRWWIDPVAALLLSALIIGLWLRTAYAEFQLLIGVSADTSMLQHITYISMTHSPLIQSLDTVRAWHSGPRLIVEVDIVLDQNQTVKESHDCAEALQIKLESLPDVERAYVHVDYETDHAPEHFWKKQL</sequence>
<dbReference type="RefSeq" id="XP_069225501.1">
    <property type="nucleotide sequence ID" value="XM_069377500.1"/>
</dbReference>
<keyword evidence="3 7" id="KW-0812">Transmembrane</keyword>
<dbReference type="GO" id="GO:0016020">
    <property type="term" value="C:membrane"/>
    <property type="evidence" value="ECO:0007669"/>
    <property type="project" value="UniProtKB-SubCell"/>
</dbReference>
<evidence type="ECO:0000259" key="8">
    <source>
        <dbReference type="Pfam" id="PF01545"/>
    </source>
</evidence>
<dbReference type="InterPro" id="IPR050291">
    <property type="entry name" value="CDF_Transporter"/>
</dbReference>
<evidence type="ECO:0000256" key="4">
    <source>
        <dbReference type="ARBA" id="ARBA00022989"/>
    </source>
</evidence>
<dbReference type="InterPro" id="IPR002524">
    <property type="entry name" value="Cation_efflux"/>
</dbReference>
<comment type="caution">
    <text evidence="10">The sequence shown here is derived from an EMBL/GenBank/DDBJ whole genome shotgun (WGS) entry which is preliminary data.</text>
</comment>
<evidence type="ECO:0008006" key="12">
    <source>
        <dbReference type="Google" id="ProtNLM"/>
    </source>
</evidence>
<dbReference type="FunFam" id="1.20.1510.10:FF:000005">
    <property type="entry name" value="Putative Cation diffusion facilitator 1"/>
    <property type="match status" value="1"/>
</dbReference>
<name>A0AB34KHC2_9PEZI</name>
<protein>
    <recommendedName>
        <fullName evidence="12">Cation efflux protein cytoplasmic domain-containing protein</fullName>
    </recommendedName>
</protein>
<dbReference type="GO" id="GO:0030003">
    <property type="term" value="P:intracellular monoatomic cation homeostasis"/>
    <property type="evidence" value="ECO:0007669"/>
    <property type="project" value="UniProtKB-ARBA"/>
</dbReference>
<dbReference type="Pfam" id="PF16916">
    <property type="entry name" value="ZT_dimer"/>
    <property type="match status" value="1"/>
</dbReference>
<gene>
    <name evidence="10" type="ORF">WHR41_08896</name>
</gene>
<keyword evidence="11" id="KW-1185">Reference proteome</keyword>
<dbReference type="InterPro" id="IPR027469">
    <property type="entry name" value="Cation_efflux_TMD_sf"/>
</dbReference>
<dbReference type="Gene3D" id="3.30.70.1350">
    <property type="entry name" value="Cation efflux protein, cytoplasmic domain"/>
    <property type="match status" value="1"/>
</dbReference>
<dbReference type="InterPro" id="IPR036837">
    <property type="entry name" value="Cation_efflux_CTD_sf"/>
</dbReference>
<dbReference type="FunFam" id="3.30.70.1350:FF:000003">
    <property type="entry name" value="Cation diffusion facilitator 1"/>
    <property type="match status" value="1"/>
</dbReference>
<feature type="domain" description="Cation efflux protein transmembrane" evidence="8">
    <location>
        <begin position="130"/>
        <end position="321"/>
    </location>
</feature>
<accession>A0AB34KHC2</accession>
<dbReference type="GeneID" id="96010338"/>
<feature type="region of interest" description="Disordered" evidence="6">
    <location>
        <begin position="1"/>
        <end position="71"/>
    </location>
</feature>
<dbReference type="GO" id="GO:0008324">
    <property type="term" value="F:monoatomic cation transmembrane transporter activity"/>
    <property type="evidence" value="ECO:0007669"/>
    <property type="project" value="InterPro"/>
</dbReference>
<dbReference type="PANTHER" id="PTHR43840">
    <property type="entry name" value="MITOCHONDRIAL METAL TRANSPORTER 1-RELATED"/>
    <property type="match status" value="1"/>
</dbReference>
<dbReference type="SUPFAM" id="SSF161111">
    <property type="entry name" value="Cation efflux protein transmembrane domain-like"/>
    <property type="match status" value="1"/>
</dbReference>
<feature type="transmembrane region" description="Helical" evidence="7">
    <location>
        <begin position="233"/>
        <end position="254"/>
    </location>
</feature>
<organism evidence="10 11">
    <name type="scientific">Cladosporium halotolerans</name>
    <dbReference type="NCBI Taxonomy" id="1052096"/>
    <lineage>
        <taxon>Eukaryota</taxon>
        <taxon>Fungi</taxon>
        <taxon>Dikarya</taxon>
        <taxon>Ascomycota</taxon>
        <taxon>Pezizomycotina</taxon>
        <taxon>Dothideomycetes</taxon>
        <taxon>Dothideomycetidae</taxon>
        <taxon>Cladosporiales</taxon>
        <taxon>Cladosporiaceae</taxon>
        <taxon>Cladosporium</taxon>
    </lineage>
</organism>
<evidence type="ECO:0000256" key="1">
    <source>
        <dbReference type="ARBA" id="ARBA00004141"/>
    </source>
</evidence>
<proteinExistence type="predicted"/>
<feature type="transmembrane region" description="Helical" evidence="7">
    <location>
        <begin position="300"/>
        <end position="322"/>
    </location>
</feature>
<dbReference type="Gene3D" id="1.20.1510.10">
    <property type="entry name" value="Cation efflux protein transmembrane domain"/>
    <property type="match status" value="1"/>
</dbReference>
<feature type="transmembrane region" description="Helical" evidence="7">
    <location>
        <begin position="125"/>
        <end position="146"/>
    </location>
</feature>
<feature type="domain" description="Cation efflux protein cytoplasmic" evidence="9">
    <location>
        <begin position="332"/>
        <end position="402"/>
    </location>
</feature>
<evidence type="ECO:0000256" key="5">
    <source>
        <dbReference type="ARBA" id="ARBA00023136"/>
    </source>
</evidence>